<dbReference type="Gene3D" id="1.10.10.60">
    <property type="entry name" value="Homeodomain-like"/>
    <property type="match status" value="2"/>
</dbReference>
<sequence>MEFTQQELNQYNTILNDYAANLSGTDLSFYVHYWGGERKLYTNHVHKHSFYEICYVIDGEGFYEEGSHRLPIGPGTLFMSRPHLKHQIVSDEGLYILFVAFELISSESSEEGIQRFQSLEKSQVFLQPNAENLPPVLMWFALLKQVSAPRHFFDDGVLSLACALITSFENVFTDRRTAGKTSTGTAQPSSSTLVHRAKLYIRDNLSQELKLSQVADYLHVSPRHLSRLFGEELGQSYSTYVRRERIRQAVLLLTTTEWSIKRIAEETGFDTVHYFTTVFKAEMGEPPGQFLKKLKEHTDMF</sequence>
<dbReference type="AlphaFoldDB" id="A0A4U0FD05"/>
<keyword evidence="6" id="KW-1185">Reference proteome</keyword>
<protein>
    <submittedName>
        <fullName evidence="5">AraC family transcriptional regulator</fullName>
    </submittedName>
</protein>
<dbReference type="InterPro" id="IPR014710">
    <property type="entry name" value="RmlC-like_jellyroll"/>
</dbReference>
<dbReference type="SUPFAM" id="SSF51215">
    <property type="entry name" value="Regulatory protein AraC"/>
    <property type="match status" value="1"/>
</dbReference>
<evidence type="ECO:0000256" key="3">
    <source>
        <dbReference type="ARBA" id="ARBA00023163"/>
    </source>
</evidence>
<dbReference type="GO" id="GO:0003700">
    <property type="term" value="F:DNA-binding transcription factor activity"/>
    <property type="evidence" value="ECO:0007669"/>
    <property type="project" value="InterPro"/>
</dbReference>
<dbReference type="Pfam" id="PF02311">
    <property type="entry name" value="AraC_binding"/>
    <property type="match status" value="1"/>
</dbReference>
<dbReference type="SUPFAM" id="SSF46689">
    <property type="entry name" value="Homeodomain-like"/>
    <property type="match status" value="2"/>
</dbReference>
<dbReference type="Gene3D" id="2.60.120.10">
    <property type="entry name" value="Jelly Rolls"/>
    <property type="match status" value="1"/>
</dbReference>
<feature type="domain" description="HTH araC/xylS-type" evidence="4">
    <location>
        <begin position="195"/>
        <end position="293"/>
    </location>
</feature>
<keyword evidence="2" id="KW-0238">DNA-binding</keyword>
<dbReference type="GO" id="GO:0043565">
    <property type="term" value="F:sequence-specific DNA binding"/>
    <property type="evidence" value="ECO:0007669"/>
    <property type="project" value="InterPro"/>
</dbReference>
<dbReference type="InterPro" id="IPR018060">
    <property type="entry name" value="HTH_AraC"/>
</dbReference>
<reference evidence="5 6" key="1">
    <citation type="submission" date="2019-04" db="EMBL/GenBank/DDBJ databases">
        <title>Cohnella sp. nov., isolated from soil.</title>
        <authorList>
            <person name="Kim W."/>
        </authorList>
    </citation>
    <scope>NUCLEOTIDE SEQUENCE [LARGE SCALE GENOMIC DNA]</scope>
    <source>
        <strain evidence="5 6">CAU 1483</strain>
    </source>
</reference>
<evidence type="ECO:0000256" key="1">
    <source>
        <dbReference type="ARBA" id="ARBA00023015"/>
    </source>
</evidence>
<dbReference type="InterPro" id="IPR003313">
    <property type="entry name" value="AraC-bd"/>
</dbReference>
<dbReference type="EMBL" id="SUPK01000003">
    <property type="protein sequence ID" value="TJY42640.1"/>
    <property type="molecule type" value="Genomic_DNA"/>
</dbReference>
<name>A0A4U0FD05_9BACL</name>
<dbReference type="PROSITE" id="PS00041">
    <property type="entry name" value="HTH_ARAC_FAMILY_1"/>
    <property type="match status" value="1"/>
</dbReference>
<gene>
    <name evidence="5" type="ORF">E5161_07240</name>
</gene>
<dbReference type="SMART" id="SM00342">
    <property type="entry name" value="HTH_ARAC"/>
    <property type="match status" value="1"/>
</dbReference>
<dbReference type="PANTHER" id="PTHR43280">
    <property type="entry name" value="ARAC-FAMILY TRANSCRIPTIONAL REGULATOR"/>
    <property type="match status" value="1"/>
</dbReference>
<evidence type="ECO:0000256" key="2">
    <source>
        <dbReference type="ARBA" id="ARBA00023125"/>
    </source>
</evidence>
<proteinExistence type="predicted"/>
<evidence type="ECO:0000259" key="4">
    <source>
        <dbReference type="PROSITE" id="PS01124"/>
    </source>
</evidence>
<dbReference type="RefSeq" id="WP_136777059.1">
    <property type="nucleotide sequence ID" value="NZ_SUPK01000003.1"/>
</dbReference>
<dbReference type="Proteomes" id="UP000309673">
    <property type="component" value="Unassembled WGS sequence"/>
</dbReference>
<keyword evidence="1" id="KW-0805">Transcription regulation</keyword>
<dbReference type="OrthoDB" id="149040at2"/>
<evidence type="ECO:0000313" key="5">
    <source>
        <dbReference type="EMBL" id="TJY42640.1"/>
    </source>
</evidence>
<dbReference type="InterPro" id="IPR018062">
    <property type="entry name" value="HTH_AraC-typ_CS"/>
</dbReference>
<comment type="caution">
    <text evidence="5">The sequence shown here is derived from an EMBL/GenBank/DDBJ whole genome shotgun (WGS) entry which is preliminary data.</text>
</comment>
<dbReference type="InterPro" id="IPR037923">
    <property type="entry name" value="HTH-like"/>
</dbReference>
<keyword evidence="3" id="KW-0804">Transcription</keyword>
<accession>A0A4U0FD05</accession>
<dbReference type="Pfam" id="PF12833">
    <property type="entry name" value="HTH_18"/>
    <property type="match status" value="1"/>
</dbReference>
<evidence type="ECO:0000313" key="6">
    <source>
        <dbReference type="Proteomes" id="UP000309673"/>
    </source>
</evidence>
<organism evidence="5 6">
    <name type="scientific">Cohnella pontilimi</name>
    <dbReference type="NCBI Taxonomy" id="2564100"/>
    <lineage>
        <taxon>Bacteria</taxon>
        <taxon>Bacillati</taxon>
        <taxon>Bacillota</taxon>
        <taxon>Bacilli</taxon>
        <taxon>Bacillales</taxon>
        <taxon>Paenibacillaceae</taxon>
        <taxon>Cohnella</taxon>
    </lineage>
</organism>
<dbReference type="InterPro" id="IPR009057">
    <property type="entry name" value="Homeodomain-like_sf"/>
</dbReference>
<dbReference type="PROSITE" id="PS01124">
    <property type="entry name" value="HTH_ARAC_FAMILY_2"/>
    <property type="match status" value="1"/>
</dbReference>
<dbReference type="PANTHER" id="PTHR43280:SF28">
    <property type="entry name" value="HTH-TYPE TRANSCRIPTIONAL ACTIVATOR RHAS"/>
    <property type="match status" value="1"/>
</dbReference>